<dbReference type="eggNOG" id="COG3497">
    <property type="taxonomic scope" value="Bacteria"/>
</dbReference>
<keyword evidence="4" id="KW-1185">Reference proteome</keyword>
<organism evidence="3 4">
    <name type="scientific">Octadecabacter arcticus 238</name>
    <dbReference type="NCBI Taxonomy" id="391616"/>
    <lineage>
        <taxon>Bacteria</taxon>
        <taxon>Pseudomonadati</taxon>
        <taxon>Pseudomonadota</taxon>
        <taxon>Alphaproteobacteria</taxon>
        <taxon>Rhodobacterales</taxon>
        <taxon>Roseobacteraceae</taxon>
        <taxon>Octadecabacter</taxon>
    </lineage>
</organism>
<sequence>MIQLETPGVYVTELDAFPNSVIEVTTAIPVFIGYSQFAKTGTTDLTNVPTKISSFAEYQNFFGGGPHLTVAQDKTPGRYTCTTPFLMHRGMKFFYDNGGGDCYIVSVGPYTDATGKAVVPNKDVIIGALAPLVATQEPTMVLTPDAAWMKVDAWGAIAKEVLSHCETLGSRIAILDLVGGDQKFGDSSANDPVKNFHGNVGADGLGYGAAYYPWLNTNLIESAEITFLNLSDDLKLSVQKKVTAEADDPNNPNPRLKTLAASITTVETGDGATIPHQAMLQVSPAYAATMRDVLAEINVMPSSTAMAGVICQTDSNIGPWKAPANMSIVNVVSPTIHITSQEQEALNVPLNGMAINAIRTFANRGVLVWGARTLNGNSQDWRYISVRRTMILIEQSAKIACEALVFAANDASTWASLKAVLENFLANLWKQGALAGTKPAVAYWVSVGLGSTMTATDIQNGILNVTIGVAMTHPAEFVVLTFTQQMQT</sequence>
<dbReference type="PANTHER" id="PTHR35861">
    <property type="match status" value="1"/>
</dbReference>
<dbReference type="Proteomes" id="UP000004688">
    <property type="component" value="Chromosome"/>
</dbReference>
<reference evidence="3 4" key="1">
    <citation type="journal article" date="2013" name="PLoS ONE">
        <title>Poles Apart: Arctic and Antarctic Octadecabacter strains Share High Genome Plasticity and a New Type of Xanthorhodopsin.</title>
        <authorList>
            <person name="Vollmers J."/>
            <person name="Voget S."/>
            <person name="Dietrich S."/>
            <person name="Gollnow K."/>
            <person name="Smits M."/>
            <person name="Meyer K."/>
            <person name="Brinkhoff T."/>
            <person name="Simon M."/>
            <person name="Daniel R."/>
        </authorList>
    </citation>
    <scope>NUCLEOTIDE SEQUENCE [LARGE SCALE GENOMIC DNA]</scope>
    <source>
        <strain evidence="3 4">238</strain>
    </source>
</reference>
<evidence type="ECO:0000259" key="2">
    <source>
        <dbReference type="Pfam" id="PF17482"/>
    </source>
</evidence>
<protein>
    <submittedName>
        <fullName evidence="3">Putative phage tail sheath protein</fullName>
    </submittedName>
</protein>
<feature type="domain" description="Tail sheath protein C-terminal" evidence="2">
    <location>
        <begin position="378"/>
        <end position="483"/>
    </location>
</feature>
<name>M9RM51_9RHOB</name>
<dbReference type="PANTHER" id="PTHR35861:SF1">
    <property type="entry name" value="PHAGE TAIL SHEATH PROTEIN"/>
    <property type="match status" value="1"/>
</dbReference>
<dbReference type="Gene3D" id="3.40.50.11780">
    <property type="match status" value="1"/>
</dbReference>
<evidence type="ECO:0000313" key="3">
    <source>
        <dbReference type="EMBL" id="AGI73272.1"/>
    </source>
</evidence>
<dbReference type="OrthoDB" id="9767864at2"/>
<accession>M9RM51</accession>
<comment type="similarity">
    <text evidence="1">Belongs to the myoviridae tail sheath protein family.</text>
</comment>
<dbReference type="InterPro" id="IPR052042">
    <property type="entry name" value="Tail_sheath_structural"/>
</dbReference>
<evidence type="ECO:0000313" key="4">
    <source>
        <dbReference type="Proteomes" id="UP000004688"/>
    </source>
</evidence>
<dbReference type="STRING" id="391616.OA238_c32910"/>
<evidence type="ECO:0000256" key="1">
    <source>
        <dbReference type="ARBA" id="ARBA00008005"/>
    </source>
</evidence>
<dbReference type="HOGENOM" id="CLU_009303_2_0_5"/>
<dbReference type="EMBL" id="CP003742">
    <property type="protein sequence ID" value="AGI73272.1"/>
    <property type="molecule type" value="Genomic_DNA"/>
</dbReference>
<dbReference type="Pfam" id="PF17482">
    <property type="entry name" value="Phage_sheath_1C"/>
    <property type="match status" value="1"/>
</dbReference>
<dbReference type="InterPro" id="IPR020287">
    <property type="entry name" value="Tail_sheath_C"/>
</dbReference>
<dbReference type="KEGG" id="oar:OA238_c32910"/>
<dbReference type="AlphaFoldDB" id="M9RM51"/>
<dbReference type="RefSeq" id="WP_015496288.1">
    <property type="nucleotide sequence ID" value="NC_020908.1"/>
</dbReference>
<proteinExistence type="inferred from homology"/>
<gene>
    <name evidence="3" type="ORF">OA238_c32910</name>
</gene>